<organism evidence="8 9">
    <name type="scientific">Dillenia turbinata</name>
    <dbReference type="NCBI Taxonomy" id="194707"/>
    <lineage>
        <taxon>Eukaryota</taxon>
        <taxon>Viridiplantae</taxon>
        <taxon>Streptophyta</taxon>
        <taxon>Embryophyta</taxon>
        <taxon>Tracheophyta</taxon>
        <taxon>Spermatophyta</taxon>
        <taxon>Magnoliopsida</taxon>
        <taxon>eudicotyledons</taxon>
        <taxon>Gunneridae</taxon>
        <taxon>Pentapetalae</taxon>
        <taxon>Dilleniales</taxon>
        <taxon>Dilleniaceae</taxon>
        <taxon>Dillenia</taxon>
    </lineage>
</organism>
<dbReference type="Pfam" id="PF00892">
    <property type="entry name" value="EamA"/>
    <property type="match status" value="2"/>
</dbReference>
<comment type="subcellular location">
    <subcellularLocation>
        <location evidence="1 6">Membrane</location>
        <topology evidence="1 6">Multi-pass membrane protein</topology>
    </subcellularLocation>
</comment>
<evidence type="ECO:0000256" key="2">
    <source>
        <dbReference type="ARBA" id="ARBA00007635"/>
    </source>
</evidence>
<feature type="domain" description="EamA" evidence="7">
    <location>
        <begin position="182"/>
        <end position="320"/>
    </location>
</feature>
<dbReference type="GO" id="GO:0016020">
    <property type="term" value="C:membrane"/>
    <property type="evidence" value="ECO:0007669"/>
    <property type="project" value="UniProtKB-SubCell"/>
</dbReference>
<proteinExistence type="inferred from homology"/>
<evidence type="ECO:0000259" key="7">
    <source>
        <dbReference type="Pfam" id="PF00892"/>
    </source>
</evidence>
<keyword evidence="5 6" id="KW-0472">Membrane</keyword>
<feature type="transmembrane region" description="Helical" evidence="6">
    <location>
        <begin position="71"/>
        <end position="92"/>
    </location>
</feature>
<dbReference type="AlphaFoldDB" id="A0AAN8W6N4"/>
<dbReference type="PANTHER" id="PTHR31218">
    <property type="entry name" value="WAT1-RELATED PROTEIN"/>
    <property type="match status" value="1"/>
</dbReference>
<feature type="transmembrane region" description="Helical" evidence="6">
    <location>
        <begin position="276"/>
        <end position="295"/>
    </location>
</feature>
<feature type="transmembrane region" description="Helical" evidence="6">
    <location>
        <begin position="104"/>
        <end position="125"/>
    </location>
</feature>
<keyword evidence="3 6" id="KW-0812">Transmembrane</keyword>
<dbReference type="Proteomes" id="UP001370490">
    <property type="component" value="Unassembled WGS sequence"/>
</dbReference>
<feature type="transmembrane region" description="Helical" evidence="6">
    <location>
        <begin position="7"/>
        <end position="29"/>
    </location>
</feature>
<feature type="transmembrane region" description="Helical" evidence="6">
    <location>
        <begin position="239"/>
        <end position="264"/>
    </location>
</feature>
<dbReference type="EMBL" id="JBAMMX010000004">
    <property type="protein sequence ID" value="KAK6942371.1"/>
    <property type="molecule type" value="Genomic_DNA"/>
</dbReference>
<comment type="caution">
    <text evidence="8">The sequence shown here is derived from an EMBL/GenBank/DDBJ whole genome shotgun (WGS) entry which is preliminary data.</text>
</comment>
<feature type="transmembrane region" description="Helical" evidence="6">
    <location>
        <begin position="180"/>
        <end position="202"/>
    </location>
</feature>
<comment type="similarity">
    <text evidence="2 6">Belongs to the drug/metabolite transporter (DMT) superfamily. Plant drug/metabolite exporter (P-DME) (TC 2.A.7.4) family.</text>
</comment>
<keyword evidence="9" id="KW-1185">Reference proteome</keyword>
<evidence type="ECO:0000313" key="8">
    <source>
        <dbReference type="EMBL" id="KAK6942371.1"/>
    </source>
</evidence>
<evidence type="ECO:0000313" key="9">
    <source>
        <dbReference type="Proteomes" id="UP001370490"/>
    </source>
</evidence>
<gene>
    <name evidence="8" type="ORF">RJ641_027748</name>
</gene>
<dbReference type="GO" id="GO:0022857">
    <property type="term" value="F:transmembrane transporter activity"/>
    <property type="evidence" value="ECO:0007669"/>
    <property type="project" value="InterPro"/>
</dbReference>
<accession>A0AAN8W6N4</accession>
<dbReference type="InterPro" id="IPR037185">
    <property type="entry name" value="EmrE-like"/>
</dbReference>
<dbReference type="InterPro" id="IPR000620">
    <property type="entry name" value="EamA_dom"/>
</dbReference>
<feature type="transmembrane region" description="Helical" evidence="6">
    <location>
        <begin position="137"/>
        <end position="155"/>
    </location>
</feature>
<feature type="domain" description="EamA" evidence="7">
    <location>
        <begin position="18"/>
        <end position="152"/>
    </location>
</feature>
<sequence>MDCSDSYMPAMAMVGWQMAYAGVALFARAALLKGMSPHVYVVYRQAIATLVVAPVAYIVRRGKPDGGGSIGLRSFSLIFLCALIGVAINQNIYFEGMYLASSTMASASGNLIPAITFAMATIMGLEKVNLRRLRHIAKILGTVLCVGGAIFMALLRGPKLLNTEFIMHKNSVSLLGGENWLLGCLFLFGSACCWSIWLILLVPVSASYPDHLSLSAWLCFLTTLQSAAIAIFLEPNPQAWILSSYLELTCCAFAGIIGSGISFFVQAWCISQRGPLFPAMFSPLGTVFVTIFATIFLHEEIFVGSVVGAIAVIVGLYVVLWGKAKDLEDTKKEMDQSDKTTTVQVLVDDSTKTTACICKKELEEPLLGDKLPK</sequence>
<dbReference type="SUPFAM" id="SSF103481">
    <property type="entry name" value="Multidrug resistance efflux transporter EmrE"/>
    <property type="match status" value="2"/>
</dbReference>
<dbReference type="InterPro" id="IPR030184">
    <property type="entry name" value="WAT1-related"/>
</dbReference>
<protein>
    <recommendedName>
        <fullName evidence="6">WAT1-related protein</fullName>
    </recommendedName>
</protein>
<reference evidence="8 9" key="1">
    <citation type="submission" date="2023-12" db="EMBL/GenBank/DDBJ databases">
        <title>A high-quality genome assembly for Dillenia turbinata (Dilleniales).</title>
        <authorList>
            <person name="Chanderbali A."/>
        </authorList>
    </citation>
    <scope>NUCLEOTIDE SEQUENCE [LARGE SCALE GENOMIC DNA]</scope>
    <source>
        <strain evidence="8">LSX21</strain>
        <tissue evidence="8">Leaf</tissue>
    </source>
</reference>
<evidence type="ECO:0000256" key="6">
    <source>
        <dbReference type="RuleBase" id="RU363077"/>
    </source>
</evidence>
<feature type="transmembrane region" description="Helical" evidence="6">
    <location>
        <begin position="301"/>
        <end position="322"/>
    </location>
</feature>
<evidence type="ECO:0000256" key="1">
    <source>
        <dbReference type="ARBA" id="ARBA00004141"/>
    </source>
</evidence>
<evidence type="ECO:0000256" key="4">
    <source>
        <dbReference type="ARBA" id="ARBA00022989"/>
    </source>
</evidence>
<feature type="transmembrane region" description="Helical" evidence="6">
    <location>
        <begin position="41"/>
        <end position="59"/>
    </location>
</feature>
<keyword evidence="4 6" id="KW-1133">Transmembrane helix</keyword>
<evidence type="ECO:0000256" key="5">
    <source>
        <dbReference type="ARBA" id="ARBA00023136"/>
    </source>
</evidence>
<name>A0AAN8W6N4_9MAGN</name>
<feature type="transmembrane region" description="Helical" evidence="6">
    <location>
        <begin position="214"/>
        <end position="233"/>
    </location>
</feature>
<evidence type="ECO:0000256" key="3">
    <source>
        <dbReference type="ARBA" id="ARBA00022692"/>
    </source>
</evidence>